<name>A0AAD6IFK4_PENCN</name>
<reference evidence="1" key="2">
    <citation type="submission" date="2023-01" db="EMBL/GenBank/DDBJ databases">
        <authorList>
            <person name="Petersen C."/>
        </authorList>
    </citation>
    <scope>NUCLEOTIDE SEQUENCE</scope>
    <source>
        <strain evidence="1">IBT 15450</strain>
    </source>
</reference>
<reference evidence="1" key="1">
    <citation type="journal article" date="2023" name="IMA Fungus">
        <title>Comparative genomic study of the Penicillium genus elucidates a diverse pangenome and 15 lateral gene transfer events.</title>
        <authorList>
            <person name="Petersen C."/>
            <person name="Sorensen T."/>
            <person name="Nielsen M.R."/>
            <person name="Sondergaard T.E."/>
            <person name="Sorensen J.L."/>
            <person name="Fitzpatrick D.A."/>
            <person name="Frisvad J.C."/>
            <person name="Nielsen K.L."/>
        </authorList>
    </citation>
    <scope>NUCLEOTIDE SEQUENCE</scope>
    <source>
        <strain evidence="1">IBT 15450</strain>
    </source>
</reference>
<gene>
    <name evidence="1" type="ORF">N7460_006385</name>
</gene>
<evidence type="ECO:0000313" key="1">
    <source>
        <dbReference type="EMBL" id="KAJ6045030.1"/>
    </source>
</evidence>
<proteinExistence type="predicted"/>
<sequence>MATTRYKGPLPEGVPILKTVEEGRQFQAANVNACMWPDNGGYYMKNPDGTVIAVASDEVCEYADRGEAEIEAMITSGELSDNETCHLGEGGGPCQNCINAQSEKGHSGP</sequence>
<organism evidence="1 2">
    <name type="scientific">Penicillium canescens</name>
    <dbReference type="NCBI Taxonomy" id="5083"/>
    <lineage>
        <taxon>Eukaryota</taxon>
        <taxon>Fungi</taxon>
        <taxon>Dikarya</taxon>
        <taxon>Ascomycota</taxon>
        <taxon>Pezizomycotina</taxon>
        <taxon>Eurotiomycetes</taxon>
        <taxon>Eurotiomycetidae</taxon>
        <taxon>Eurotiales</taxon>
        <taxon>Aspergillaceae</taxon>
        <taxon>Penicillium</taxon>
    </lineage>
</organism>
<keyword evidence="2" id="KW-1185">Reference proteome</keyword>
<accession>A0AAD6IFK4</accession>
<dbReference type="Proteomes" id="UP001219568">
    <property type="component" value="Unassembled WGS sequence"/>
</dbReference>
<protein>
    <submittedName>
        <fullName evidence="1">Uncharacterized protein</fullName>
    </submittedName>
</protein>
<dbReference type="EMBL" id="JAQJZL010000004">
    <property type="protein sequence ID" value="KAJ6045030.1"/>
    <property type="molecule type" value="Genomic_DNA"/>
</dbReference>
<evidence type="ECO:0000313" key="2">
    <source>
        <dbReference type="Proteomes" id="UP001219568"/>
    </source>
</evidence>
<dbReference type="AlphaFoldDB" id="A0AAD6IFK4"/>
<comment type="caution">
    <text evidence="1">The sequence shown here is derived from an EMBL/GenBank/DDBJ whole genome shotgun (WGS) entry which is preliminary data.</text>
</comment>